<accession>A0A162ZGV7</accession>
<organism evidence="1 2">
    <name type="scientific">Didymella rabiei</name>
    <name type="common">Chickpea ascochyta blight fungus</name>
    <name type="synonym">Mycosphaerella rabiei</name>
    <dbReference type="NCBI Taxonomy" id="5454"/>
    <lineage>
        <taxon>Eukaryota</taxon>
        <taxon>Fungi</taxon>
        <taxon>Dikarya</taxon>
        <taxon>Ascomycota</taxon>
        <taxon>Pezizomycotina</taxon>
        <taxon>Dothideomycetes</taxon>
        <taxon>Pleosporomycetidae</taxon>
        <taxon>Pleosporales</taxon>
        <taxon>Pleosporineae</taxon>
        <taxon>Didymellaceae</taxon>
        <taxon>Ascochyta</taxon>
    </lineage>
</organism>
<dbReference type="OrthoDB" id="3638982at2759"/>
<reference evidence="1 2" key="1">
    <citation type="journal article" date="2016" name="Sci. Rep.">
        <title>Draft genome sequencing and secretome analysis of fungal phytopathogen Ascochyta rabiei provides insight into the necrotrophic effector repertoire.</title>
        <authorList>
            <person name="Verma S."/>
            <person name="Gazara R.K."/>
            <person name="Nizam S."/>
            <person name="Parween S."/>
            <person name="Chattopadhyay D."/>
            <person name="Verma P.K."/>
        </authorList>
    </citation>
    <scope>NUCLEOTIDE SEQUENCE [LARGE SCALE GENOMIC DNA]</scope>
    <source>
        <strain evidence="1 2">ArDII</strain>
    </source>
</reference>
<proteinExistence type="predicted"/>
<evidence type="ECO:0000313" key="2">
    <source>
        <dbReference type="Proteomes" id="UP000076837"/>
    </source>
</evidence>
<dbReference type="STRING" id="5454.A0A162ZGV7"/>
<dbReference type="AlphaFoldDB" id="A0A162ZGV7"/>
<protein>
    <submittedName>
        <fullName evidence="1">ATP binding</fullName>
    </submittedName>
</protein>
<dbReference type="InterPro" id="IPR011009">
    <property type="entry name" value="Kinase-like_dom_sf"/>
</dbReference>
<keyword evidence="2" id="KW-1185">Reference proteome</keyword>
<name>A0A162ZGV7_DIDRA</name>
<sequence length="286" mass="30787">MKLITFTLLVGCALSTPAAVNAFTPTRRAASCDAAKVAQLSGGIQANLEVQKNELAGIKDLQSIGEANSTDSANKFAAQKLKVLAIQQQGIDIRAMNQAIADEITSPATAGLKTVQGAQATEMRQVMGLTGNGKTDDATYQMLVQEVQDGTKQNQANYAAAKELGLNIKAPRLNGFVAFENSKIDAMGVLLSHIEEPIPLTKPLKASVPETKRAEWSRKSKEYVDILHKNDIVWGDAKADNFVVDKQDKLWIIDFGGSYTEGWVDPELSDTLEGGEQGLENIQVAL</sequence>
<dbReference type="SUPFAM" id="SSF56112">
    <property type="entry name" value="Protein kinase-like (PK-like)"/>
    <property type="match status" value="1"/>
</dbReference>
<dbReference type="Proteomes" id="UP000076837">
    <property type="component" value="Unassembled WGS sequence"/>
</dbReference>
<dbReference type="EMBL" id="JYNV01000274">
    <property type="protein sequence ID" value="KZM20593.1"/>
    <property type="molecule type" value="Genomic_DNA"/>
</dbReference>
<dbReference type="Gene3D" id="1.10.510.10">
    <property type="entry name" value="Transferase(Phosphotransferase) domain 1"/>
    <property type="match status" value="1"/>
</dbReference>
<evidence type="ECO:0000313" key="1">
    <source>
        <dbReference type="EMBL" id="KZM20593.1"/>
    </source>
</evidence>
<comment type="caution">
    <text evidence="1">The sequence shown here is derived from an EMBL/GenBank/DDBJ whole genome shotgun (WGS) entry which is preliminary data.</text>
</comment>
<gene>
    <name evidence="1" type="ORF">ST47_g8251</name>
</gene>